<gene>
    <name evidence="2" type="ORF">NA56DRAFT_578931</name>
</gene>
<accession>A0A2J6PTB5</accession>
<dbReference type="PANTHER" id="PTHR10622:SF10">
    <property type="entry name" value="HET DOMAIN-CONTAINING PROTEIN"/>
    <property type="match status" value="1"/>
</dbReference>
<proteinExistence type="predicted"/>
<dbReference type="AlphaFoldDB" id="A0A2J6PTB5"/>
<feature type="non-terminal residue" evidence="2">
    <location>
        <position position="312"/>
    </location>
</feature>
<dbReference type="Proteomes" id="UP000235672">
    <property type="component" value="Unassembled WGS sequence"/>
</dbReference>
<dbReference type="InterPro" id="IPR010730">
    <property type="entry name" value="HET"/>
</dbReference>
<protein>
    <submittedName>
        <fullName evidence="2">HET-domain-containing protein</fullName>
    </submittedName>
</protein>
<dbReference type="Pfam" id="PF06985">
    <property type="entry name" value="HET"/>
    <property type="match status" value="1"/>
</dbReference>
<reference evidence="2 3" key="1">
    <citation type="submission" date="2016-05" db="EMBL/GenBank/DDBJ databases">
        <title>A degradative enzymes factory behind the ericoid mycorrhizal symbiosis.</title>
        <authorList>
            <consortium name="DOE Joint Genome Institute"/>
            <person name="Martino E."/>
            <person name="Morin E."/>
            <person name="Grelet G."/>
            <person name="Kuo A."/>
            <person name="Kohler A."/>
            <person name="Daghino S."/>
            <person name="Barry K."/>
            <person name="Choi C."/>
            <person name="Cichocki N."/>
            <person name="Clum A."/>
            <person name="Copeland A."/>
            <person name="Hainaut M."/>
            <person name="Haridas S."/>
            <person name="Labutti K."/>
            <person name="Lindquist E."/>
            <person name="Lipzen A."/>
            <person name="Khouja H.-R."/>
            <person name="Murat C."/>
            <person name="Ohm R."/>
            <person name="Olson A."/>
            <person name="Spatafora J."/>
            <person name="Veneault-Fourrey C."/>
            <person name="Henrissat B."/>
            <person name="Grigoriev I."/>
            <person name="Martin F."/>
            <person name="Perotto S."/>
        </authorList>
    </citation>
    <scope>NUCLEOTIDE SEQUENCE [LARGE SCALE GENOMIC DNA]</scope>
    <source>
        <strain evidence="2 3">UAMH 7357</strain>
    </source>
</reference>
<name>A0A2J6PTB5_9HELO</name>
<evidence type="ECO:0000259" key="1">
    <source>
        <dbReference type="Pfam" id="PF06985"/>
    </source>
</evidence>
<sequence>MRFLHSKTLEFREFPNHEVVVYAILSHTWGPDEVLFHELDGLNSDNTPQVIKQKSGYQKIQACCGQAASDGFEYAWVDTCCIDKRSSAELSEAINSMYRWYQDCAVCYAFLADVPNDVDATTQRQKFEQSRWFTRGWTLQELIAPHVLEFYGDQWISRGQEASLGTQRSLSDVISNLTRIPSPVLLREVRLSYYCISQKMSWAAGRKTTRVEDRAYSLMGLFNINMPLLYGEGNRAFFRLQEELMKVSADETLFAWEMRSIPDYPGLLAYSPDNFVNSALIDQHESLIGSTQRTTPFSVTNMGLRMEVMLLK</sequence>
<dbReference type="OrthoDB" id="674604at2759"/>
<feature type="domain" description="Heterokaryon incompatibility" evidence="1">
    <location>
        <begin position="22"/>
        <end position="116"/>
    </location>
</feature>
<dbReference type="EMBL" id="KZ613500">
    <property type="protein sequence ID" value="PMD17257.1"/>
    <property type="molecule type" value="Genomic_DNA"/>
</dbReference>
<dbReference type="PANTHER" id="PTHR10622">
    <property type="entry name" value="HET DOMAIN-CONTAINING PROTEIN"/>
    <property type="match status" value="1"/>
</dbReference>
<evidence type="ECO:0000313" key="2">
    <source>
        <dbReference type="EMBL" id="PMD17257.1"/>
    </source>
</evidence>
<evidence type="ECO:0000313" key="3">
    <source>
        <dbReference type="Proteomes" id="UP000235672"/>
    </source>
</evidence>
<organism evidence="2 3">
    <name type="scientific">Hyaloscypha hepaticicola</name>
    <dbReference type="NCBI Taxonomy" id="2082293"/>
    <lineage>
        <taxon>Eukaryota</taxon>
        <taxon>Fungi</taxon>
        <taxon>Dikarya</taxon>
        <taxon>Ascomycota</taxon>
        <taxon>Pezizomycotina</taxon>
        <taxon>Leotiomycetes</taxon>
        <taxon>Helotiales</taxon>
        <taxon>Hyaloscyphaceae</taxon>
        <taxon>Hyaloscypha</taxon>
    </lineage>
</organism>
<keyword evidence="3" id="KW-1185">Reference proteome</keyword>